<dbReference type="InterPro" id="IPR044068">
    <property type="entry name" value="CB"/>
</dbReference>
<evidence type="ECO:0000259" key="7">
    <source>
        <dbReference type="PROSITE" id="PS51900"/>
    </source>
</evidence>
<dbReference type="PANTHER" id="PTHR30349:SF64">
    <property type="entry name" value="PROPHAGE INTEGRASE INTD-RELATED"/>
    <property type="match status" value="1"/>
</dbReference>
<reference evidence="8 9" key="1">
    <citation type="submission" date="2023-07" db="EMBL/GenBank/DDBJ databases">
        <title>Sorghum-associated microbial communities from plants grown in Nebraska, USA.</title>
        <authorList>
            <person name="Schachtman D."/>
        </authorList>
    </citation>
    <scope>NUCLEOTIDE SEQUENCE [LARGE SCALE GENOMIC DNA]</scope>
    <source>
        <strain evidence="8 9">4138</strain>
    </source>
</reference>
<dbReference type="PROSITE" id="PS51900">
    <property type="entry name" value="CB"/>
    <property type="match status" value="1"/>
</dbReference>
<evidence type="ECO:0000313" key="8">
    <source>
        <dbReference type="EMBL" id="MDR7120729.1"/>
    </source>
</evidence>
<dbReference type="RefSeq" id="WP_310276599.1">
    <property type="nucleotide sequence ID" value="NZ_JAVDWR010000004.1"/>
</dbReference>
<dbReference type="Proteomes" id="UP001257909">
    <property type="component" value="Unassembled WGS sequence"/>
</dbReference>
<accession>A0ABU1VYE2</accession>
<dbReference type="InterPro" id="IPR010998">
    <property type="entry name" value="Integrase_recombinase_N"/>
</dbReference>
<gene>
    <name evidence="8" type="ORF">J2W69_001667</name>
</gene>
<evidence type="ECO:0000256" key="5">
    <source>
        <dbReference type="PROSITE-ProRule" id="PRU01248"/>
    </source>
</evidence>
<dbReference type="Gene3D" id="1.10.150.130">
    <property type="match status" value="1"/>
</dbReference>
<dbReference type="InterPro" id="IPR013762">
    <property type="entry name" value="Integrase-like_cat_sf"/>
</dbReference>
<evidence type="ECO:0000259" key="6">
    <source>
        <dbReference type="PROSITE" id="PS51898"/>
    </source>
</evidence>
<dbReference type="InterPro" id="IPR004107">
    <property type="entry name" value="Integrase_SAM-like_N"/>
</dbReference>
<evidence type="ECO:0000256" key="3">
    <source>
        <dbReference type="ARBA" id="ARBA00023125"/>
    </source>
</evidence>
<dbReference type="Pfam" id="PF00589">
    <property type="entry name" value="Phage_integrase"/>
    <property type="match status" value="1"/>
</dbReference>
<feature type="domain" description="Core-binding (CB)" evidence="7">
    <location>
        <begin position="1"/>
        <end position="86"/>
    </location>
</feature>
<proteinExistence type="inferred from homology"/>
<feature type="domain" description="Tyr recombinase" evidence="6">
    <location>
        <begin position="130"/>
        <end position="311"/>
    </location>
</feature>
<comment type="caution">
    <text evidence="8">The sequence shown here is derived from an EMBL/GenBank/DDBJ whole genome shotgun (WGS) entry which is preliminary data.</text>
</comment>
<dbReference type="PANTHER" id="PTHR30349">
    <property type="entry name" value="PHAGE INTEGRASE-RELATED"/>
    <property type="match status" value="1"/>
</dbReference>
<protein>
    <submittedName>
        <fullName evidence="8">Integrase/recombinase XerD</fullName>
    </submittedName>
</protein>
<keyword evidence="3 5" id="KW-0238">DNA-binding</keyword>
<dbReference type="Pfam" id="PF02899">
    <property type="entry name" value="Phage_int_SAM_1"/>
    <property type="match status" value="1"/>
</dbReference>
<organism evidence="8 9">
    <name type="scientific">Rheinheimera soli</name>
    <dbReference type="NCBI Taxonomy" id="443616"/>
    <lineage>
        <taxon>Bacteria</taxon>
        <taxon>Pseudomonadati</taxon>
        <taxon>Pseudomonadota</taxon>
        <taxon>Gammaproteobacteria</taxon>
        <taxon>Chromatiales</taxon>
        <taxon>Chromatiaceae</taxon>
        <taxon>Rheinheimera</taxon>
    </lineage>
</organism>
<name>A0ABU1VYE2_9GAMM</name>
<keyword evidence="2" id="KW-0229">DNA integration</keyword>
<dbReference type="EMBL" id="JAVDWR010000004">
    <property type="protein sequence ID" value="MDR7120729.1"/>
    <property type="molecule type" value="Genomic_DNA"/>
</dbReference>
<evidence type="ECO:0000256" key="4">
    <source>
        <dbReference type="ARBA" id="ARBA00023172"/>
    </source>
</evidence>
<dbReference type="Gene3D" id="1.10.443.10">
    <property type="entry name" value="Intergrase catalytic core"/>
    <property type="match status" value="1"/>
</dbReference>
<comment type="similarity">
    <text evidence="1">Belongs to the 'phage' integrase family.</text>
</comment>
<evidence type="ECO:0000256" key="2">
    <source>
        <dbReference type="ARBA" id="ARBA00022908"/>
    </source>
</evidence>
<evidence type="ECO:0000313" key="9">
    <source>
        <dbReference type="Proteomes" id="UP001257909"/>
    </source>
</evidence>
<dbReference type="PROSITE" id="PS51898">
    <property type="entry name" value="TYR_RECOMBINASE"/>
    <property type="match status" value="1"/>
</dbReference>
<dbReference type="InterPro" id="IPR011010">
    <property type="entry name" value="DNA_brk_join_enz"/>
</dbReference>
<dbReference type="InterPro" id="IPR002104">
    <property type="entry name" value="Integrase_catalytic"/>
</dbReference>
<evidence type="ECO:0000256" key="1">
    <source>
        <dbReference type="ARBA" id="ARBA00008857"/>
    </source>
</evidence>
<keyword evidence="9" id="KW-1185">Reference proteome</keyword>
<keyword evidence="4" id="KW-0233">DNA recombination</keyword>
<sequence length="322" mass="36313">MTDVSSICSLYLKICEQRKNLSKYTLKAYRLDLAQFELIVGSDLGIASITKVELANFHHKLVELELAPSSIKRKIACVRAMFRWLELDEVVQLNPFHQFRAEIKLPRKLPKNVAASELHKMIQCGKSDLGMASHATYQEEELLLGIETKKSLNKLSTLMALELMLSTGMRVGELAGICISNIDIDERKIKILGKGARERYVYLPDADLCELARAYIKARQMVEPQDSNFLVNSRGSPASTQFLRKLIKNIATRASTKNKVTPHMLRHSAACELLESGLDIRFVQRLLGHSSISTTEIYTHVSDSLLKEKVTLADVRGRIMKK</sequence>
<dbReference type="InterPro" id="IPR050090">
    <property type="entry name" value="Tyrosine_recombinase_XerCD"/>
</dbReference>
<dbReference type="SUPFAM" id="SSF56349">
    <property type="entry name" value="DNA breaking-rejoining enzymes"/>
    <property type="match status" value="1"/>
</dbReference>